<organism evidence="2 3">
    <name type="scientific">Colletotrichum gloeosporioides (strain Cg-14)</name>
    <name type="common">Anthracnose fungus</name>
    <name type="synonym">Glomerella cingulata</name>
    <dbReference type="NCBI Taxonomy" id="1237896"/>
    <lineage>
        <taxon>Eukaryota</taxon>
        <taxon>Fungi</taxon>
        <taxon>Dikarya</taxon>
        <taxon>Ascomycota</taxon>
        <taxon>Pezizomycotina</taxon>
        <taxon>Sordariomycetes</taxon>
        <taxon>Hypocreomycetidae</taxon>
        <taxon>Glomerellales</taxon>
        <taxon>Glomerellaceae</taxon>
        <taxon>Colletotrichum</taxon>
        <taxon>Colletotrichum gloeosporioides species complex</taxon>
    </lineage>
</organism>
<proteinExistence type="predicted"/>
<dbReference type="EMBL" id="AMYD01001240">
    <property type="protein sequence ID" value="EQB54044.1"/>
    <property type="molecule type" value="Genomic_DNA"/>
</dbReference>
<feature type="region of interest" description="Disordered" evidence="1">
    <location>
        <begin position="51"/>
        <end position="70"/>
    </location>
</feature>
<gene>
    <name evidence="2" type="ORF">CGLO_06167</name>
</gene>
<protein>
    <submittedName>
        <fullName evidence="2">Uncharacterized protein</fullName>
    </submittedName>
</protein>
<comment type="caution">
    <text evidence="2">The sequence shown here is derived from an EMBL/GenBank/DDBJ whole genome shotgun (WGS) entry which is preliminary data.</text>
</comment>
<evidence type="ECO:0000313" key="3">
    <source>
        <dbReference type="Proteomes" id="UP000015530"/>
    </source>
</evidence>
<dbReference type="HOGENOM" id="CLU_2305867_0_0_1"/>
<reference evidence="3" key="1">
    <citation type="journal article" date="2013" name="Mol. Plant Microbe Interact.">
        <title>Global aspects of pacC regulation of pathogenicity genes in Colletotrichum gloeosporioides as revealed by transcriptome analysis.</title>
        <authorList>
            <person name="Alkan N."/>
            <person name="Meng X."/>
            <person name="Friedlander G."/>
            <person name="Reuveni E."/>
            <person name="Sukno S."/>
            <person name="Sherman A."/>
            <person name="Thon M."/>
            <person name="Fluhr R."/>
            <person name="Prusky D."/>
        </authorList>
    </citation>
    <scope>NUCLEOTIDE SEQUENCE [LARGE SCALE GENOMIC DNA]</scope>
    <source>
        <strain evidence="3">Cg-14</strain>
    </source>
</reference>
<name>T0KQ15_COLGC</name>
<dbReference type="Proteomes" id="UP000015530">
    <property type="component" value="Unassembled WGS sequence"/>
</dbReference>
<accession>T0KQ15</accession>
<feature type="region of interest" description="Disordered" evidence="1">
    <location>
        <begin position="1"/>
        <end position="37"/>
    </location>
</feature>
<dbReference type="AlphaFoldDB" id="T0KQ15"/>
<evidence type="ECO:0000313" key="2">
    <source>
        <dbReference type="EMBL" id="EQB54044.1"/>
    </source>
</evidence>
<evidence type="ECO:0000256" key="1">
    <source>
        <dbReference type="SAM" id="MobiDB-lite"/>
    </source>
</evidence>
<sequence length="100" mass="10394">MGANSNKRTESGSGSGNGTGGQREPWTPGGERERAGQVSVLPFPFTAGIVVSKSPGPLAGGESDESRPEACSGQKVLLPATDAQLRGTWDVEMLLHRCRA</sequence>